<sequence length="387" mass="40533">MKVLHVITGLGAGGAEQQLRLLVRHLPGPHDVVTLTNPGQVAEGLRGDGVRVAHLGMAGNRDARAVPRLARLIRGGRYDVVHTHLYRACLYGRIAARMAGVRAVVATEHSLGDAQIEGRPLTRGVRALYLAGEKLGRTTIAVSPAVADRLRLWGVAPHRVAVVPNGVDVPRFAFDPAARAATRLALGLPPGAFVVGGVGRLVAGKRFDVLVAALRDLPDDVRLLLVGTGPEEEALRRAARESGVLDRVVFAGERPHTAPGPAGATVDLPALMSAMDVLAAPSVDEAFGLAVVEAQASGLPVLYVTCPAVDDLPAGTRARAVRVPCDAASFVREIRREIRAAHSSREESGGPRTPSEAALHYSIARSAALHEDVYATAMGAPTSGMST</sequence>
<gene>
    <name evidence="1" type="ORF">V2W30_18980</name>
</gene>
<proteinExistence type="predicted"/>
<keyword evidence="2" id="KW-1185">Reference proteome</keyword>
<dbReference type="EC" id="2.4.-.-" evidence="1"/>
<name>A0ACD5ADA0_9ACTN</name>
<protein>
    <submittedName>
        <fullName evidence="1">Glycosyltransferase</fullName>
        <ecNumber evidence="1">2.4.-.-</ecNumber>
    </submittedName>
</protein>
<dbReference type="EMBL" id="CP146022">
    <property type="protein sequence ID" value="WWQ65211.1"/>
    <property type="molecule type" value="Genomic_DNA"/>
</dbReference>
<reference evidence="1" key="1">
    <citation type="journal article" date="2025" name="Int. J. Syst. Evol. Microbiol.">
        <title>Streptomyces citrinus sp. nov., with yellow diffusible pigment.</title>
        <authorList>
            <person name="He Y."/>
            <person name="Yang E."/>
            <person name="Xu J."/>
            <person name="Sun Y."/>
            <person name="Sun L."/>
        </authorList>
    </citation>
    <scope>NUCLEOTIDE SEQUENCE</scope>
    <source>
        <strain evidence="1">Q6</strain>
    </source>
</reference>
<organism evidence="1 2">
    <name type="scientific">Streptomyces citrinus</name>
    <dbReference type="NCBI Taxonomy" id="3118173"/>
    <lineage>
        <taxon>Bacteria</taxon>
        <taxon>Bacillati</taxon>
        <taxon>Actinomycetota</taxon>
        <taxon>Actinomycetes</taxon>
        <taxon>Kitasatosporales</taxon>
        <taxon>Streptomycetaceae</taxon>
        <taxon>Streptomyces</taxon>
    </lineage>
</organism>
<dbReference type="Proteomes" id="UP001432251">
    <property type="component" value="Chromosome"/>
</dbReference>
<keyword evidence="1" id="KW-0808">Transferase</keyword>
<evidence type="ECO:0000313" key="2">
    <source>
        <dbReference type="Proteomes" id="UP001432251"/>
    </source>
</evidence>
<keyword evidence="1" id="KW-0328">Glycosyltransferase</keyword>
<evidence type="ECO:0000313" key="1">
    <source>
        <dbReference type="EMBL" id="WWQ65211.1"/>
    </source>
</evidence>
<accession>A0ACD5ADA0</accession>